<dbReference type="Proteomes" id="UP000482960">
    <property type="component" value="Unassembled WGS sequence"/>
</dbReference>
<organism evidence="2 3">
    <name type="scientific">Phytohabitans rumicis</name>
    <dbReference type="NCBI Taxonomy" id="1076125"/>
    <lineage>
        <taxon>Bacteria</taxon>
        <taxon>Bacillati</taxon>
        <taxon>Actinomycetota</taxon>
        <taxon>Actinomycetes</taxon>
        <taxon>Micromonosporales</taxon>
        <taxon>Micromonosporaceae</taxon>
    </lineage>
</organism>
<feature type="transmembrane region" description="Helical" evidence="1">
    <location>
        <begin position="15"/>
        <end position="37"/>
    </location>
</feature>
<feature type="transmembrane region" description="Helical" evidence="1">
    <location>
        <begin position="58"/>
        <end position="82"/>
    </location>
</feature>
<dbReference type="EMBL" id="BLPG01000001">
    <property type="protein sequence ID" value="GFJ93782.1"/>
    <property type="molecule type" value="Genomic_DNA"/>
</dbReference>
<proteinExistence type="predicted"/>
<reference evidence="2 3" key="1">
    <citation type="submission" date="2020-03" db="EMBL/GenBank/DDBJ databases">
        <title>Whole genome shotgun sequence of Phytohabitans rumicis NBRC 108638.</title>
        <authorList>
            <person name="Komaki H."/>
            <person name="Tamura T."/>
        </authorList>
    </citation>
    <scope>NUCLEOTIDE SEQUENCE [LARGE SCALE GENOMIC DNA]</scope>
    <source>
        <strain evidence="2 3">NBRC 108638</strain>
    </source>
</reference>
<keyword evidence="1" id="KW-1133">Transmembrane helix</keyword>
<keyword evidence="3" id="KW-1185">Reference proteome</keyword>
<protein>
    <submittedName>
        <fullName evidence="2">Uncharacterized protein</fullName>
    </submittedName>
</protein>
<evidence type="ECO:0000313" key="3">
    <source>
        <dbReference type="Proteomes" id="UP000482960"/>
    </source>
</evidence>
<reference evidence="2 3" key="2">
    <citation type="submission" date="2020-03" db="EMBL/GenBank/DDBJ databases">
        <authorList>
            <person name="Ichikawa N."/>
            <person name="Kimura A."/>
            <person name="Kitahashi Y."/>
            <person name="Uohara A."/>
        </authorList>
    </citation>
    <scope>NUCLEOTIDE SEQUENCE [LARGE SCALE GENOMIC DNA]</scope>
    <source>
        <strain evidence="2 3">NBRC 108638</strain>
    </source>
</reference>
<dbReference type="AlphaFoldDB" id="A0A6V8L974"/>
<evidence type="ECO:0000313" key="2">
    <source>
        <dbReference type="EMBL" id="GFJ93782.1"/>
    </source>
</evidence>
<gene>
    <name evidence="2" type="ORF">Prum_074240</name>
</gene>
<comment type="caution">
    <text evidence="2">The sequence shown here is derived from an EMBL/GenBank/DDBJ whole genome shotgun (WGS) entry which is preliminary data.</text>
</comment>
<sequence>MDLTATTPEAAMHPVGLFLFLAFASLAGAVGAVVLAVRGLLAVRKNRGNPRLGWLRMAALLACSGAVALYVWGMLHVLWAVLEAEDGGTGSSPLRPCREAGEQIVSQVIGYDVDFVPLRFECQLTDGTTYTTSTVPGYVTPATALLGLTAVVCRIQHANRRTPTPT</sequence>
<name>A0A6V8L974_9ACTN</name>
<keyword evidence="1" id="KW-0812">Transmembrane</keyword>
<evidence type="ECO:0000256" key="1">
    <source>
        <dbReference type="SAM" id="Phobius"/>
    </source>
</evidence>
<keyword evidence="1" id="KW-0472">Membrane</keyword>
<accession>A0A6V8L974</accession>